<name>A0A3N7HLD0_9BURK</name>
<keyword evidence="8" id="KW-1185">Reference proteome</keyword>
<comment type="subcellular location">
    <subcellularLocation>
        <location evidence="1">Cell outer membrane</location>
    </subcellularLocation>
</comment>
<dbReference type="GO" id="GO:1990281">
    <property type="term" value="C:efflux pump complex"/>
    <property type="evidence" value="ECO:0007669"/>
    <property type="project" value="TreeGrafter"/>
</dbReference>
<accession>A0A3N7HLD0</accession>
<reference evidence="7 8" key="1">
    <citation type="submission" date="2018-08" db="EMBL/GenBank/DDBJ databases">
        <authorList>
            <person name="Khan S.A."/>
            <person name="Jeon C.O."/>
            <person name="Chun B.H."/>
            <person name="Jeong S.E."/>
        </authorList>
    </citation>
    <scope>NUCLEOTIDE SEQUENCE [LARGE SCALE GENOMIC DNA]</scope>
    <source>
        <strain evidence="7 8">S-16</strain>
    </source>
</reference>
<evidence type="ECO:0000313" key="8">
    <source>
        <dbReference type="Proteomes" id="UP000267464"/>
    </source>
</evidence>
<evidence type="ECO:0000256" key="6">
    <source>
        <dbReference type="SAM" id="SignalP"/>
    </source>
</evidence>
<dbReference type="OrthoDB" id="9769048at2"/>
<dbReference type="EMBL" id="QUSW01000009">
    <property type="protein sequence ID" value="RQP21836.1"/>
    <property type="molecule type" value="Genomic_DNA"/>
</dbReference>
<dbReference type="PANTHER" id="PTHR30026:SF20">
    <property type="entry name" value="OUTER MEMBRANE PROTEIN TOLC"/>
    <property type="match status" value="1"/>
</dbReference>
<keyword evidence="5" id="KW-0998">Cell outer membrane</keyword>
<proteinExistence type="predicted"/>
<keyword evidence="6" id="KW-0732">Signal</keyword>
<evidence type="ECO:0000313" key="7">
    <source>
        <dbReference type="EMBL" id="RQP21836.1"/>
    </source>
</evidence>
<dbReference type="PANTHER" id="PTHR30026">
    <property type="entry name" value="OUTER MEMBRANE PROTEIN TOLC"/>
    <property type="match status" value="1"/>
</dbReference>
<keyword evidence="2" id="KW-1134">Transmembrane beta strand</keyword>
<reference evidence="7 8" key="2">
    <citation type="submission" date="2018-12" db="EMBL/GenBank/DDBJ databases">
        <title>Rhizobacter gummiphilus sp. nov., a rubber-degrading bacterium isolated from the soil of a botanical garden in Japan.</title>
        <authorList>
            <person name="Shunsuke S.S."/>
        </authorList>
    </citation>
    <scope>NUCLEOTIDE SEQUENCE [LARGE SCALE GENOMIC DNA]</scope>
    <source>
        <strain evidence="7 8">S-16</strain>
    </source>
</reference>
<comment type="caution">
    <text evidence="7">The sequence shown here is derived from an EMBL/GenBank/DDBJ whole genome shotgun (WGS) entry which is preliminary data.</text>
</comment>
<dbReference type="GO" id="GO:0009279">
    <property type="term" value="C:cell outer membrane"/>
    <property type="evidence" value="ECO:0007669"/>
    <property type="project" value="UniProtKB-SubCell"/>
</dbReference>
<dbReference type="Proteomes" id="UP000267464">
    <property type="component" value="Unassembled WGS sequence"/>
</dbReference>
<organism evidence="7 8">
    <name type="scientific">Piscinibacter terrae</name>
    <dbReference type="NCBI Taxonomy" id="2496871"/>
    <lineage>
        <taxon>Bacteria</taxon>
        <taxon>Pseudomonadati</taxon>
        <taxon>Pseudomonadota</taxon>
        <taxon>Betaproteobacteria</taxon>
        <taxon>Burkholderiales</taxon>
        <taxon>Sphaerotilaceae</taxon>
        <taxon>Piscinibacter</taxon>
    </lineage>
</organism>
<sequence length="437" mass="48206">MVLHSSQRAPSRQRHHIGLAALTLGLAVTAFTAHAAGSLTLDEALRLAQERSRQLSAQDAAANASRQMAVAAGQRPDPTLKVGVNNLPVDGPDRLSLTRDFMTMRSIGVMQEITRGSKLKARSERFEREAEVAVAGRALALANLQRDAAIAWLDRSYQERMREVLVGQRDEAKLQIDAADAAYRGGRGSQGDVFAARSAVALIEDRIAQTERQIASAKTQLARWVGTPANDALAEPPALATIGWRLDDLESRLAHHPEIAVMLKREELAQAEVEVARSSKKSDVSVEVMYSQRGSAYSNMVSVNVAIPLQWDPKNRQDREVAAKLAMLDQMRAEREEATRAHLAEVMAMWQEWQSNRDRLARYDASLIPLATERTRASVAAYRGASGTLTAVLEARRNEIDTRVERLRLDMDTARLWAQLNYLLPAGHEATPSSSPR</sequence>
<dbReference type="SUPFAM" id="SSF56954">
    <property type="entry name" value="Outer membrane efflux proteins (OEP)"/>
    <property type="match status" value="1"/>
</dbReference>
<evidence type="ECO:0000256" key="2">
    <source>
        <dbReference type="ARBA" id="ARBA00022452"/>
    </source>
</evidence>
<gene>
    <name evidence="7" type="ORF">DZC73_25695</name>
</gene>
<dbReference type="GO" id="GO:0015288">
    <property type="term" value="F:porin activity"/>
    <property type="evidence" value="ECO:0007669"/>
    <property type="project" value="TreeGrafter"/>
</dbReference>
<dbReference type="GO" id="GO:0015562">
    <property type="term" value="F:efflux transmembrane transporter activity"/>
    <property type="evidence" value="ECO:0007669"/>
    <property type="project" value="InterPro"/>
</dbReference>
<evidence type="ECO:0000256" key="4">
    <source>
        <dbReference type="ARBA" id="ARBA00023136"/>
    </source>
</evidence>
<dbReference type="AlphaFoldDB" id="A0A3N7HLD0"/>
<keyword evidence="3" id="KW-0812">Transmembrane</keyword>
<evidence type="ECO:0000256" key="1">
    <source>
        <dbReference type="ARBA" id="ARBA00004442"/>
    </source>
</evidence>
<dbReference type="InterPro" id="IPR051906">
    <property type="entry name" value="TolC-like"/>
</dbReference>
<feature type="signal peptide" evidence="6">
    <location>
        <begin position="1"/>
        <end position="35"/>
    </location>
</feature>
<evidence type="ECO:0000256" key="5">
    <source>
        <dbReference type="ARBA" id="ARBA00023237"/>
    </source>
</evidence>
<dbReference type="Gene3D" id="1.20.1600.10">
    <property type="entry name" value="Outer membrane efflux proteins (OEP)"/>
    <property type="match status" value="1"/>
</dbReference>
<feature type="chain" id="PRO_5018126170" evidence="6">
    <location>
        <begin position="36"/>
        <end position="437"/>
    </location>
</feature>
<protein>
    <submittedName>
        <fullName evidence="7">TolC family protein</fullName>
    </submittedName>
</protein>
<keyword evidence="4" id="KW-0472">Membrane</keyword>
<evidence type="ECO:0000256" key="3">
    <source>
        <dbReference type="ARBA" id="ARBA00022692"/>
    </source>
</evidence>